<sequence length="230" mass="25330">MKIIESRWWFCSGAAACLAAWAFSAHAADFRGNVPSVADAQIEAGADVTPSANAPVLAPGLIQELRDRIQGKEVTELRTAYNARYGASLLFYPQTMGYYVAMFHDGSFWRVVKVADESGAEALYSNFVQQTQALAEVEIRRTVLEAQQAIMQKELARSEARLGAVRNDLNIQRKHEQALVRDQKAAREQASALESENASALKRLDGLQQRVGALQSEQSGADVELMRSIK</sequence>
<dbReference type="OrthoDB" id="5952682at2"/>
<dbReference type="Pfam" id="PF11180">
    <property type="entry name" value="DUF2968"/>
    <property type="match status" value="1"/>
</dbReference>
<dbReference type="RefSeq" id="WP_150740617.1">
    <property type="nucleotide sequence ID" value="NZ_CABPSP010000020.1"/>
</dbReference>
<gene>
    <name evidence="3" type="ORF">PAN31117_05104</name>
</gene>
<feature type="signal peptide" evidence="2">
    <location>
        <begin position="1"/>
        <end position="27"/>
    </location>
</feature>
<dbReference type="Proteomes" id="UP000383122">
    <property type="component" value="Unassembled WGS sequence"/>
</dbReference>
<evidence type="ECO:0000313" key="3">
    <source>
        <dbReference type="EMBL" id="VVE75189.1"/>
    </source>
</evidence>
<organism evidence="3 4">
    <name type="scientific">Pandoraea anapnoica</name>
    <dbReference type="NCBI Taxonomy" id="2508301"/>
    <lineage>
        <taxon>Bacteria</taxon>
        <taxon>Pseudomonadati</taxon>
        <taxon>Pseudomonadota</taxon>
        <taxon>Betaproteobacteria</taxon>
        <taxon>Burkholderiales</taxon>
        <taxon>Burkholderiaceae</taxon>
        <taxon>Pandoraea</taxon>
    </lineage>
</organism>
<feature type="chain" id="PRO_5022906806" evidence="2">
    <location>
        <begin position="28"/>
        <end position="230"/>
    </location>
</feature>
<protein>
    <submittedName>
        <fullName evidence="3">Uncharacterized protein</fullName>
    </submittedName>
</protein>
<keyword evidence="1" id="KW-0175">Coiled coil</keyword>
<feature type="coiled-coil region" evidence="1">
    <location>
        <begin position="183"/>
        <end position="217"/>
    </location>
</feature>
<dbReference type="AlphaFoldDB" id="A0A5E5ANA7"/>
<evidence type="ECO:0000313" key="4">
    <source>
        <dbReference type="Proteomes" id="UP000383122"/>
    </source>
</evidence>
<dbReference type="EMBL" id="CABPSP010000020">
    <property type="protein sequence ID" value="VVE75189.1"/>
    <property type="molecule type" value="Genomic_DNA"/>
</dbReference>
<keyword evidence="4" id="KW-1185">Reference proteome</keyword>
<dbReference type="InterPro" id="IPR021350">
    <property type="entry name" value="DUF2968"/>
</dbReference>
<proteinExistence type="predicted"/>
<accession>A0A5E5ANA7</accession>
<evidence type="ECO:0000256" key="2">
    <source>
        <dbReference type="SAM" id="SignalP"/>
    </source>
</evidence>
<evidence type="ECO:0000256" key="1">
    <source>
        <dbReference type="SAM" id="Coils"/>
    </source>
</evidence>
<name>A0A5E5ANA7_9BURK</name>
<keyword evidence="2" id="KW-0732">Signal</keyword>
<reference evidence="3 4" key="1">
    <citation type="submission" date="2019-08" db="EMBL/GenBank/DDBJ databases">
        <authorList>
            <person name="Peeters C."/>
        </authorList>
    </citation>
    <scope>NUCLEOTIDE SEQUENCE [LARGE SCALE GENOMIC DNA]</scope>
    <source>
        <strain evidence="3 4">LMG 31117</strain>
    </source>
</reference>